<accession>A0A9N8ZTK5</accession>
<feature type="region of interest" description="Disordered" evidence="6">
    <location>
        <begin position="104"/>
        <end position="211"/>
    </location>
</feature>
<feature type="compositionally biased region" description="Polar residues" evidence="6">
    <location>
        <begin position="63"/>
        <end position="86"/>
    </location>
</feature>
<feature type="region of interest" description="Disordered" evidence="6">
    <location>
        <begin position="63"/>
        <end position="87"/>
    </location>
</feature>
<evidence type="ECO:0000256" key="2">
    <source>
        <dbReference type="ARBA" id="ARBA00005371"/>
    </source>
</evidence>
<dbReference type="Proteomes" id="UP000789570">
    <property type="component" value="Unassembled WGS sequence"/>
</dbReference>
<keyword evidence="4" id="KW-0508">mRNA splicing</keyword>
<dbReference type="GO" id="GO:0008380">
    <property type="term" value="P:RNA splicing"/>
    <property type="evidence" value="ECO:0007669"/>
    <property type="project" value="UniProtKB-KW"/>
</dbReference>
<feature type="region of interest" description="Disordered" evidence="6">
    <location>
        <begin position="1"/>
        <end position="27"/>
    </location>
</feature>
<gene>
    <name evidence="8" type="ORF">FCALED_LOCUS3990</name>
</gene>
<comment type="caution">
    <text evidence="8">The sequence shown here is derived from an EMBL/GenBank/DDBJ whole genome shotgun (WGS) entry which is preliminary data.</text>
</comment>
<dbReference type="Pfam" id="PF20636">
    <property type="entry name" value="SMN_G2-BD"/>
    <property type="match status" value="1"/>
</dbReference>
<evidence type="ECO:0000256" key="5">
    <source>
        <dbReference type="ARBA" id="ARBA00023242"/>
    </source>
</evidence>
<organism evidence="8 9">
    <name type="scientific">Funneliformis caledonium</name>
    <dbReference type="NCBI Taxonomy" id="1117310"/>
    <lineage>
        <taxon>Eukaryota</taxon>
        <taxon>Fungi</taxon>
        <taxon>Fungi incertae sedis</taxon>
        <taxon>Mucoromycota</taxon>
        <taxon>Glomeromycotina</taxon>
        <taxon>Glomeromycetes</taxon>
        <taxon>Glomerales</taxon>
        <taxon>Glomeraceae</taxon>
        <taxon>Funneliformis</taxon>
    </lineage>
</organism>
<keyword evidence="5" id="KW-0539">Nucleus</keyword>
<name>A0A9N8ZTK5_9GLOM</name>
<dbReference type="AlphaFoldDB" id="A0A9N8ZTK5"/>
<protein>
    <submittedName>
        <fullName evidence="8">6059_t:CDS:1</fullName>
    </submittedName>
</protein>
<dbReference type="CDD" id="cd22852">
    <property type="entry name" value="SMN_C"/>
    <property type="match status" value="1"/>
</dbReference>
<dbReference type="GO" id="GO:0005634">
    <property type="term" value="C:nucleus"/>
    <property type="evidence" value="ECO:0007669"/>
    <property type="project" value="UniProtKB-SubCell"/>
</dbReference>
<evidence type="ECO:0000256" key="4">
    <source>
        <dbReference type="ARBA" id="ARBA00023187"/>
    </source>
</evidence>
<comment type="similarity">
    <text evidence="2">Belongs to the SMN family.</text>
</comment>
<feature type="domain" description="Survival Motor Neuron Gemin2-binding" evidence="7">
    <location>
        <begin position="24"/>
        <end position="47"/>
    </location>
</feature>
<dbReference type="PANTHER" id="PTHR39267:SF1">
    <property type="entry name" value="SURVIVAL MOTOR NEURON PROTEIN"/>
    <property type="match status" value="1"/>
</dbReference>
<dbReference type="OrthoDB" id="2449522at2759"/>
<dbReference type="InterPro" id="IPR049481">
    <property type="entry name" value="SMN_G2-BD"/>
</dbReference>
<reference evidence="8" key="1">
    <citation type="submission" date="2021-06" db="EMBL/GenBank/DDBJ databases">
        <authorList>
            <person name="Kallberg Y."/>
            <person name="Tangrot J."/>
            <person name="Rosling A."/>
        </authorList>
    </citation>
    <scope>NUCLEOTIDE SEQUENCE</scope>
    <source>
        <strain evidence="8">UK204</strain>
    </source>
</reference>
<proteinExistence type="inferred from homology"/>
<evidence type="ECO:0000313" key="8">
    <source>
        <dbReference type="EMBL" id="CAG8506836.1"/>
    </source>
</evidence>
<dbReference type="Pfam" id="PF20635">
    <property type="entry name" value="SMN_YG-box"/>
    <property type="match status" value="1"/>
</dbReference>
<keyword evidence="3" id="KW-0507">mRNA processing</keyword>
<keyword evidence="9" id="KW-1185">Reference proteome</keyword>
<comment type="subcellular location">
    <subcellularLocation>
        <location evidence="1">Nucleus</location>
    </subcellularLocation>
</comment>
<dbReference type="InterPro" id="IPR040424">
    <property type="entry name" value="Smn1"/>
</dbReference>
<evidence type="ECO:0000256" key="6">
    <source>
        <dbReference type="SAM" id="MobiDB-lite"/>
    </source>
</evidence>
<evidence type="ECO:0000313" key="9">
    <source>
        <dbReference type="Proteomes" id="UP000789570"/>
    </source>
</evidence>
<dbReference type="GO" id="GO:0006397">
    <property type="term" value="P:mRNA processing"/>
    <property type="evidence" value="ECO:0007669"/>
    <property type="project" value="UniProtKB-KW"/>
</dbReference>
<dbReference type="EMBL" id="CAJVPQ010000740">
    <property type="protein sequence ID" value="CAG8506836.1"/>
    <property type="molecule type" value="Genomic_DNA"/>
</dbReference>
<sequence length="244" mass="27655">MDYYDENNEHYEEVEDENLDDDEDEEGDAWDDSALIAAWDLAVKEFQATSRIEVLEDFHSIKASTSKSSAENDNISDTTPAASENLNKMERLVNITKENTFESFVQPDTFDENEDASTSEFVKKDIVNEQIQESPERKSKPSKPQPDNDANPTSHTNVHDSFYSGDHSHGTYYSDYYTPPPPPPGGPHHQFYPPYPQPTVNDPNIPPKAPVPIPGFDDEALSNLIMAWYYSGYYTGLYQGRKGR</sequence>
<evidence type="ECO:0000259" key="7">
    <source>
        <dbReference type="Pfam" id="PF20636"/>
    </source>
</evidence>
<evidence type="ECO:0000256" key="1">
    <source>
        <dbReference type="ARBA" id="ARBA00004123"/>
    </source>
</evidence>
<dbReference type="InterPro" id="IPR047313">
    <property type="entry name" value="SMN_C"/>
</dbReference>
<dbReference type="PANTHER" id="PTHR39267">
    <property type="entry name" value="SURVIVAL MOTOR NEURON-LIKE PROTEIN 1"/>
    <property type="match status" value="1"/>
</dbReference>
<evidence type="ECO:0000256" key="3">
    <source>
        <dbReference type="ARBA" id="ARBA00022664"/>
    </source>
</evidence>